<organism evidence="3 4">
    <name type="scientific">Dictyostelium purpureum</name>
    <name type="common">Slime mold</name>
    <dbReference type="NCBI Taxonomy" id="5786"/>
    <lineage>
        <taxon>Eukaryota</taxon>
        <taxon>Amoebozoa</taxon>
        <taxon>Evosea</taxon>
        <taxon>Eumycetozoa</taxon>
        <taxon>Dictyostelia</taxon>
        <taxon>Dictyosteliales</taxon>
        <taxon>Dictyosteliaceae</taxon>
        <taxon>Dictyostelium</taxon>
    </lineage>
</organism>
<feature type="compositionally biased region" description="Basic and acidic residues" evidence="1">
    <location>
        <begin position="167"/>
        <end position="188"/>
    </location>
</feature>
<evidence type="ECO:0000259" key="2">
    <source>
        <dbReference type="PROSITE" id="PS50192"/>
    </source>
</evidence>
<evidence type="ECO:0000313" key="3">
    <source>
        <dbReference type="EMBL" id="EGC32523.1"/>
    </source>
</evidence>
<dbReference type="FunFam" id="1.20.5.110:FF:000265">
    <property type="entry name" value="Culmination specific protein 37D"/>
    <property type="match status" value="1"/>
</dbReference>
<feature type="region of interest" description="Disordered" evidence="1">
    <location>
        <begin position="255"/>
        <end position="322"/>
    </location>
</feature>
<dbReference type="Gene3D" id="1.20.5.110">
    <property type="match status" value="2"/>
</dbReference>
<dbReference type="PROSITE" id="PS50192">
    <property type="entry name" value="T_SNARE"/>
    <property type="match status" value="1"/>
</dbReference>
<sequence>MSKQQIEQQSFTPEDEQEINDRVEEWEKKYGSLDRTTRMLEQLRESHSTGVDNLCKLGQQGEQMNRVNKLTEEQETYIKGLGKYKKFNKYMKRFSKKDKNEKNEGEDRKNQELHNERQNDEKEKRERLAQEHLQKQKEDQESGNPFSNTTTTSTTTPKSPKEQYMNEEERFEKKGLSRLWKNDPLNDKDKTQINYAMENQAVPIHRLSDEGVKDNVFVQRSTWIKKQDAQLDEMQDILSDLKNIGMATQTELQTQSLKLDDIGQSMDKGSDFSLRKKSKRKIEKEQKKKEKAEKEKTKKEEKTRQDIDKKIKEENGVGVSSK</sequence>
<dbReference type="KEGG" id="dpp:DICPUDRAFT_98856"/>
<dbReference type="RefSeq" id="XP_003290935.1">
    <property type="nucleotide sequence ID" value="XM_003290887.1"/>
</dbReference>
<dbReference type="GO" id="GO:0005886">
    <property type="term" value="C:plasma membrane"/>
    <property type="evidence" value="ECO:0000318"/>
    <property type="project" value="GO_Central"/>
</dbReference>
<gene>
    <name evidence="3" type="ORF">DICPUDRAFT_98856</name>
</gene>
<proteinExistence type="predicted"/>
<feature type="region of interest" description="Disordered" evidence="1">
    <location>
        <begin position="95"/>
        <end position="188"/>
    </location>
</feature>
<dbReference type="CDD" id="cd15841">
    <property type="entry name" value="SNARE_Qc"/>
    <property type="match status" value="1"/>
</dbReference>
<evidence type="ECO:0000256" key="1">
    <source>
        <dbReference type="SAM" id="MobiDB-lite"/>
    </source>
</evidence>
<feature type="domain" description="T-SNARE coiled-coil homology" evidence="2">
    <location>
        <begin position="221"/>
        <end position="267"/>
    </location>
</feature>
<feature type="compositionally biased region" description="Low complexity" evidence="1">
    <location>
        <begin position="149"/>
        <end position="158"/>
    </location>
</feature>
<dbReference type="VEuPathDB" id="AmoebaDB:DICPUDRAFT_98856"/>
<dbReference type="PANTHER" id="PTHR19305:SF28">
    <property type="entry name" value="CULMINATION SPECIFIC PROTEIN 37D"/>
    <property type="match status" value="1"/>
</dbReference>
<dbReference type="EMBL" id="GL871188">
    <property type="protein sequence ID" value="EGC32523.1"/>
    <property type="molecule type" value="Genomic_DNA"/>
</dbReference>
<dbReference type="eggNOG" id="ENOG502RCPZ">
    <property type="taxonomic scope" value="Eukaryota"/>
</dbReference>
<keyword evidence="4" id="KW-1185">Reference proteome</keyword>
<feature type="compositionally biased region" description="Basic and acidic residues" evidence="1">
    <location>
        <begin position="282"/>
        <end position="315"/>
    </location>
</feature>
<evidence type="ECO:0000313" key="4">
    <source>
        <dbReference type="Proteomes" id="UP000001064"/>
    </source>
</evidence>
<feature type="compositionally biased region" description="Basic and acidic residues" evidence="1">
    <location>
        <begin position="97"/>
        <end position="140"/>
    </location>
</feature>
<protein>
    <recommendedName>
        <fullName evidence="2">t-SNARE coiled-coil homology domain-containing protein</fullName>
    </recommendedName>
</protein>
<accession>F0ZU48</accession>
<dbReference type="AlphaFoldDB" id="F0ZU48"/>
<dbReference type="FunCoup" id="F0ZU48">
    <property type="interactions" value="45"/>
</dbReference>
<name>F0ZU48_DICPU</name>
<dbReference type="Proteomes" id="UP000001064">
    <property type="component" value="Unassembled WGS sequence"/>
</dbReference>
<dbReference type="GeneID" id="10508799"/>
<reference evidence="4" key="1">
    <citation type="journal article" date="2011" name="Genome Biol.">
        <title>Comparative genomics of the social amoebae Dictyostelium discoideum and Dictyostelium purpureum.</title>
        <authorList>
            <consortium name="US DOE Joint Genome Institute (JGI-PGF)"/>
            <person name="Sucgang R."/>
            <person name="Kuo A."/>
            <person name="Tian X."/>
            <person name="Salerno W."/>
            <person name="Parikh A."/>
            <person name="Feasley C.L."/>
            <person name="Dalin E."/>
            <person name="Tu H."/>
            <person name="Huang E."/>
            <person name="Barry K."/>
            <person name="Lindquist E."/>
            <person name="Shapiro H."/>
            <person name="Bruce D."/>
            <person name="Schmutz J."/>
            <person name="Salamov A."/>
            <person name="Fey P."/>
            <person name="Gaudet P."/>
            <person name="Anjard C."/>
            <person name="Babu M.M."/>
            <person name="Basu S."/>
            <person name="Bushmanova Y."/>
            <person name="van der Wel H."/>
            <person name="Katoh-Kurasawa M."/>
            <person name="Dinh C."/>
            <person name="Coutinho P.M."/>
            <person name="Saito T."/>
            <person name="Elias M."/>
            <person name="Schaap P."/>
            <person name="Kay R.R."/>
            <person name="Henrissat B."/>
            <person name="Eichinger L."/>
            <person name="Rivero F."/>
            <person name="Putnam N.H."/>
            <person name="West C.M."/>
            <person name="Loomis W.F."/>
            <person name="Chisholm R.L."/>
            <person name="Shaulsky G."/>
            <person name="Strassmann J.E."/>
            <person name="Queller D.C."/>
            <person name="Kuspa A."/>
            <person name="Grigoriev I.V."/>
        </authorList>
    </citation>
    <scope>NUCLEOTIDE SEQUENCE [LARGE SCALE GENOMIC DNA]</scope>
    <source>
        <strain evidence="4">QSDP1</strain>
    </source>
</reference>
<dbReference type="InterPro" id="IPR000727">
    <property type="entry name" value="T_SNARE_dom"/>
</dbReference>
<dbReference type="OrthoDB" id="19261at2759"/>
<dbReference type="OMA" id="QLDEMQD"/>
<feature type="compositionally biased region" description="Polar residues" evidence="1">
    <location>
        <begin position="1"/>
        <end position="12"/>
    </location>
</feature>
<dbReference type="PANTHER" id="PTHR19305">
    <property type="entry name" value="SYNAPTOSOMAL ASSOCIATED PROTEIN"/>
    <property type="match status" value="1"/>
</dbReference>
<dbReference type="InParanoid" id="F0ZU48"/>
<dbReference type="SUPFAM" id="SSF58038">
    <property type="entry name" value="SNARE fusion complex"/>
    <property type="match status" value="2"/>
</dbReference>
<feature type="region of interest" description="Disordered" evidence="1">
    <location>
        <begin position="1"/>
        <end position="20"/>
    </location>
</feature>